<accession>A0A8S9TP65</accession>
<reference evidence="1" key="1">
    <citation type="submission" date="2020-03" db="EMBL/GenBank/DDBJ databases">
        <title>Hybrid Assembly of Korean Phytophthora infestans isolates.</title>
        <authorList>
            <person name="Prokchorchik M."/>
            <person name="Lee Y."/>
            <person name="Seo J."/>
            <person name="Cho J.-H."/>
            <person name="Park Y.-E."/>
            <person name="Jang D.-C."/>
            <person name="Im J.-S."/>
            <person name="Choi J.-G."/>
            <person name="Park H.-J."/>
            <person name="Lee G.-B."/>
            <person name="Lee Y.-G."/>
            <person name="Hong S.-Y."/>
            <person name="Cho K."/>
            <person name="Sohn K.H."/>
        </authorList>
    </citation>
    <scope>NUCLEOTIDE SEQUENCE</scope>
    <source>
        <strain evidence="1">KR_2_A2</strain>
    </source>
</reference>
<organism evidence="1 2">
    <name type="scientific">Phytophthora infestans</name>
    <name type="common">Potato late blight agent</name>
    <name type="synonym">Botrytis infestans</name>
    <dbReference type="NCBI Taxonomy" id="4787"/>
    <lineage>
        <taxon>Eukaryota</taxon>
        <taxon>Sar</taxon>
        <taxon>Stramenopiles</taxon>
        <taxon>Oomycota</taxon>
        <taxon>Peronosporomycetes</taxon>
        <taxon>Peronosporales</taxon>
        <taxon>Peronosporaceae</taxon>
        <taxon>Phytophthora</taxon>
    </lineage>
</organism>
<comment type="caution">
    <text evidence="1">The sequence shown here is derived from an EMBL/GenBank/DDBJ whole genome shotgun (WGS) entry which is preliminary data.</text>
</comment>
<name>A0A8S9TP65_PHYIN</name>
<dbReference type="Proteomes" id="UP000704712">
    <property type="component" value="Unassembled WGS sequence"/>
</dbReference>
<sequence length="114" mass="12934">MPNATPWSHEEDIRLCRAYTNIIEDGCISTDQDATHFWDRVHQTYSQLGEDSATKRKTGALQSLWAGLIRPDVALYASCVALVQDEAHSGWTDSEYLDEAGNRFTAKYILQKRL</sequence>
<dbReference type="AlphaFoldDB" id="A0A8S9TP65"/>
<dbReference type="PANTHER" id="PTHR45125:SF3">
    <property type="entry name" value="NO-APICAL-MERISTEM-ASSOCIATED CARBOXY-TERMINAL DOMAIN PROTEIN"/>
    <property type="match status" value="1"/>
</dbReference>
<protein>
    <submittedName>
        <fullName evidence="1">Putative SWIM-type domain-containing protein</fullName>
    </submittedName>
</protein>
<dbReference type="PANTHER" id="PTHR45125">
    <property type="entry name" value="F21J9.4-RELATED"/>
    <property type="match status" value="1"/>
</dbReference>
<dbReference type="EMBL" id="JAACNO010002811">
    <property type="protein sequence ID" value="KAF4130696.1"/>
    <property type="molecule type" value="Genomic_DNA"/>
</dbReference>
<evidence type="ECO:0000313" key="1">
    <source>
        <dbReference type="EMBL" id="KAF4130696.1"/>
    </source>
</evidence>
<proteinExistence type="predicted"/>
<evidence type="ECO:0000313" key="2">
    <source>
        <dbReference type="Proteomes" id="UP000704712"/>
    </source>
</evidence>
<gene>
    <name evidence="1" type="ORF">GN958_ATG20150</name>
</gene>